<dbReference type="InterPro" id="IPR011042">
    <property type="entry name" value="6-blade_b-propeller_TolB-like"/>
</dbReference>
<dbReference type="SUPFAM" id="SSF82171">
    <property type="entry name" value="DPP6 N-terminal domain-like"/>
    <property type="match status" value="1"/>
</dbReference>
<dbReference type="InterPro" id="IPR029058">
    <property type="entry name" value="AB_hydrolase_fold"/>
</dbReference>
<dbReference type="AlphaFoldDB" id="A0A381VAJ2"/>
<evidence type="ECO:0000256" key="4">
    <source>
        <dbReference type="ARBA" id="ARBA00022825"/>
    </source>
</evidence>
<dbReference type="InterPro" id="IPR001375">
    <property type="entry name" value="Peptidase_S9_cat"/>
</dbReference>
<sequence>ISQTVNAERFDGRVITSMRYKRDGRLQLQAHPSIVEATQLFIAPATGGEPRQLTSLAFDIREVIWSANGERLYFTADAEEDDEYNKDLTVDVYTLTMDGTEQPRRLTSNPGSERAIAISPNGVLLAYLSTPERGKKTDLKVVSLGADGGFSGTPRTLTSNWNLTPGTPRWADNDTLRFEAGIKGSSHLFEVSTQGSLVRQVTTGARRVRGVSTSNDRQTIAYTATTAILPTEVFVARGDGTSEFRVTRYNEEWLKNITLMPAERLTWVVNDGTEIEGWLIKPVGYQPGNRYPMILKIHGGPHGAYGNTFFRTFHVLSNAGFFVLYTNPRGSTGYGHAFTYATLGQWGEMDSEDYLTGVDAAMQAYPNIDSARLGVSGGSYGGFMTNWLTATTDRFAAAVTSRSITNWESWYGSSDAQGLTDYEFLGSPWEQRELYRRLSPISYVENVTAPTLIIHSENDYRTPIADGEQWFIALMKRQIPVELVRYPRSSHGLSRSGEPWLLVDRLERLRSWFTHWLNNETTDTGTGHQP</sequence>
<dbReference type="Gene3D" id="2.120.10.30">
    <property type="entry name" value="TolB, C-terminal domain"/>
    <property type="match status" value="1"/>
</dbReference>
<dbReference type="PANTHER" id="PTHR42776:SF27">
    <property type="entry name" value="DIPEPTIDYL PEPTIDASE FAMILY MEMBER 6"/>
    <property type="match status" value="1"/>
</dbReference>
<feature type="domain" description="Peptidase S9 prolyl oligopeptidase catalytic" evidence="5">
    <location>
        <begin position="309"/>
        <end position="519"/>
    </location>
</feature>
<keyword evidence="2" id="KW-0645">Protease</keyword>
<dbReference type="GO" id="GO:0006508">
    <property type="term" value="P:proteolysis"/>
    <property type="evidence" value="ECO:0007669"/>
    <property type="project" value="UniProtKB-KW"/>
</dbReference>
<evidence type="ECO:0000256" key="3">
    <source>
        <dbReference type="ARBA" id="ARBA00022801"/>
    </source>
</evidence>
<dbReference type="Pfam" id="PF07676">
    <property type="entry name" value="PD40"/>
    <property type="match status" value="2"/>
</dbReference>
<dbReference type="EMBL" id="UINC01008248">
    <property type="protein sequence ID" value="SVA37154.1"/>
    <property type="molecule type" value="Genomic_DNA"/>
</dbReference>
<dbReference type="Pfam" id="PF00326">
    <property type="entry name" value="Peptidase_S9"/>
    <property type="match status" value="1"/>
</dbReference>
<keyword evidence="4" id="KW-0720">Serine protease</keyword>
<name>A0A381VAJ2_9ZZZZ</name>
<dbReference type="GO" id="GO:0004252">
    <property type="term" value="F:serine-type endopeptidase activity"/>
    <property type="evidence" value="ECO:0007669"/>
    <property type="project" value="TreeGrafter"/>
</dbReference>
<dbReference type="InterPro" id="IPR011659">
    <property type="entry name" value="WD40"/>
</dbReference>
<evidence type="ECO:0000256" key="1">
    <source>
        <dbReference type="ARBA" id="ARBA00010040"/>
    </source>
</evidence>
<accession>A0A381VAJ2</accession>
<dbReference type="PANTHER" id="PTHR42776">
    <property type="entry name" value="SERINE PEPTIDASE S9 FAMILY MEMBER"/>
    <property type="match status" value="1"/>
</dbReference>
<dbReference type="SUPFAM" id="SSF53474">
    <property type="entry name" value="alpha/beta-Hydrolases"/>
    <property type="match status" value="1"/>
</dbReference>
<reference evidence="6" key="1">
    <citation type="submission" date="2018-05" db="EMBL/GenBank/DDBJ databases">
        <authorList>
            <person name="Lanie J.A."/>
            <person name="Ng W.-L."/>
            <person name="Kazmierczak K.M."/>
            <person name="Andrzejewski T.M."/>
            <person name="Davidsen T.M."/>
            <person name="Wayne K.J."/>
            <person name="Tettelin H."/>
            <person name="Glass J.I."/>
            <person name="Rusch D."/>
            <person name="Podicherti R."/>
            <person name="Tsui H.-C.T."/>
            <person name="Winkler M.E."/>
        </authorList>
    </citation>
    <scope>NUCLEOTIDE SEQUENCE</scope>
</reference>
<comment type="similarity">
    <text evidence="1">Belongs to the peptidase S9C family.</text>
</comment>
<evidence type="ECO:0000259" key="5">
    <source>
        <dbReference type="Pfam" id="PF00326"/>
    </source>
</evidence>
<feature type="non-terminal residue" evidence="6">
    <location>
        <position position="1"/>
    </location>
</feature>
<evidence type="ECO:0000256" key="2">
    <source>
        <dbReference type="ARBA" id="ARBA00022670"/>
    </source>
</evidence>
<gene>
    <name evidence="6" type="ORF">METZ01_LOCUS90008</name>
</gene>
<organism evidence="6">
    <name type="scientific">marine metagenome</name>
    <dbReference type="NCBI Taxonomy" id="408172"/>
    <lineage>
        <taxon>unclassified sequences</taxon>
        <taxon>metagenomes</taxon>
        <taxon>ecological metagenomes</taxon>
    </lineage>
</organism>
<dbReference type="Gene3D" id="3.40.50.1820">
    <property type="entry name" value="alpha/beta hydrolase"/>
    <property type="match status" value="1"/>
</dbReference>
<proteinExistence type="inferred from homology"/>
<dbReference type="FunFam" id="3.40.50.1820:FF:000028">
    <property type="entry name" value="S9 family peptidase"/>
    <property type="match status" value="1"/>
</dbReference>
<protein>
    <recommendedName>
        <fullName evidence="5">Peptidase S9 prolyl oligopeptidase catalytic domain-containing protein</fullName>
    </recommendedName>
</protein>
<keyword evidence="3" id="KW-0378">Hydrolase</keyword>
<evidence type="ECO:0000313" key="6">
    <source>
        <dbReference type="EMBL" id="SVA37154.1"/>
    </source>
</evidence>